<evidence type="ECO:0000256" key="5">
    <source>
        <dbReference type="ARBA" id="ARBA00023163"/>
    </source>
</evidence>
<reference evidence="10" key="1">
    <citation type="submission" date="2020-06" db="EMBL/GenBank/DDBJ databases">
        <title>Paenibacillus sp. nov., isolated from soil.</title>
        <authorList>
            <person name="Seo Y.L."/>
        </authorList>
    </citation>
    <scope>NUCLEOTIDE SEQUENCE [LARGE SCALE GENOMIC DNA]</scope>
    <source>
        <strain evidence="10">JW14</strain>
    </source>
</reference>
<evidence type="ECO:0000313" key="10">
    <source>
        <dbReference type="EMBL" id="NUU59133.1"/>
    </source>
</evidence>
<evidence type="ECO:0000313" key="11">
    <source>
        <dbReference type="Proteomes" id="UP000564806"/>
    </source>
</evidence>
<dbReference type="InterPro" id="IPR001789">
    <property type="entry name" value="Sig_transdc_resp-reg_receiver"/>
</dbReference>
<dbReference type="EMBL" id="JABWCS010000179">
    <property type="protein sequence ID" value="NUU59133.1"/>
    <property type="molecule type" value="Genomic_DNA"/>
</dbReference>
<dbReference type="SMART" id="SM00862">
    <property type="entry name" value="Trans_reg_C"/>
    <property type="match status" value="1"/>
</dbReference>
<dbReference type="InterPro" id="IPR036388">
    <property type="entry name" value="WH-like_DNA-bd_sf"/>
</dbReference>
<dbReference type="SMART" id="SM00448">
    <property type="entry name" value="REC"/>
    <property type="match status" value="1"/>
</dbReference>
<dbReference type="Gene3D" id="1.10.10.10">
    <property type="entry name" value="Winged helix-like DNA-binding domain superfamily/Winged helix DNA-binding domain"/>
    <property type="match status" value="1"/>
</dbReference>
<accession>A0A850ED05</accession>
<dbReference type="Pfam" id="PF00072">
    <property type="entry name" value="Response_reg"/>
    <property type="match status" value="1"/>
</dbReference>
<dbReference type="InterPro" id="IPR016032">
    <property type="entry name" value="Sig_transdc_resp-reg_C-effctor"/>
</dbReference>
<dbReference type="Gene3D" id="6.10.250.690">
    <property type="match status" value="1"/>
</dbReference>
<comment type="caution">
    <text evidence="10">The sequence shown here is derived from an EMBL/GenBank/DDBJ whole genome shotgun (WGS) entry which is preliminary data.</text>
</comment>
<dbReference type="CDD" id="cd00383">
    <property type="entry name" value="trans_reg_C"/>
    <property type="match status" value="1"/>
</dbReference>
<dbReference type="PANTHER" id="PTHR48111">
    <property type="entry name" value="REGULATOR OF RPOS"/>
    <property type="match status" value="1"/>
</dbReference>
<gene>
    <name evidence="10" type="ORF">HPT30_01885</name>
</gene>
<dbReference type="GO" id="GO:0006355">
    <property type="term" value="P:regulation of DNA-templated transcription"/>
    <property type="evidence" value="ECO:0007669"/>
    <property type="project" value="InterPro"/>
</dbReference>
<evidence type="ECO:0000259" key="8">
    <source>
        <dbReference type="PROSITE" id="PS50110"/>
    </source>
</evidence>
<evidence type="ECO:0000256" key="2">
    <source>
        <dbReference type="ARBA" id="ARBA00023012"/>
    </source>
</evidence>
<name>A0A850ED05_9BACL</name>
<keyword evidence="2" id="KW-0902">Two-component regulatory system</keyword>
<dbReference type="CDD" id="cd17574">
    <property type="entry name" value="REC_OmpR"/>
    <property type="match status" value="1"/>
</dbReference>
<keyword evidence="3" id="KW-0805">Transcription regulation</keyword>
<feature type="domain" description="Response regulatory" evidence="8">
    <location>
        <begin position="3"/>
        <end position="115"/>
    </location>
</feature>
<dbReference type="InterPro" id="IPR039420">
    <property type="entry name" value="WalR-like"/>
</dbReference>
<organism evidence="10 11">
    <name type="scientific">Paenibacillus agri</name>
    <dbReference type="NCBI Taxonomy" id="2744309"/>
    <lineage>
        <taxon>Bacteria</taxon>
        <taxon>Bacillati</taxon>
        <taxon>Bacillota</taxon>
        <taxon>Bacilli</taxon>
        <taxon>Bacillales</taxon>
        <taxon>Paenibacillaceae</taxon>
        <taxon>Paenibacillus</taxon>
    </lineage>
</organism>
<dbReference type="GO" id="GO:0000976">
    <property type="term" value="F:transcription cis-regulatory region binding"/>
    <property type="evidence" value="ECO:0007669"/>
    <property type="project" value="TreeGrafter"/>
</dbReference>
<dbReference type="InterPro" id="IPR011006">
    <property type="entry name" value="CheY-like_superfamily"/>
</dbReference>
<keyword evidence="11" id="KW-1185">Reference proteome</keyword>
<dbReference type="GO" id="GO:0000156">
    <property type="term" value="F:phosphorelay response regulator activity"/>
    <property type="evidence" value="ECO:0007669"/>
    <property type="project" value="TreeGrafter"/>
</dbReference>
<dbReference type="Proteomes" id="UP000564806">
    <property type="component" value="Unassembled WGS sequence"/>
</dbReference>
<evidence type="ECO:0000259" key="9">
    <source>
        <dbReference type="PROSITE" id="PS51755"/>
    </source>
</evidence>
<dbReference type="AlphaFoldDB" id="A0A850ED05"/>
<evidence type="ECO:0000256" key="7">
    <source>
        <dbReference type="PROSITE-ProRule" id="PRU01091"/>
    </source>
</evidence>
<evidence type="ECO:0000256" key="3">
    <source>
        <dbReference type="ARBA" id="ARBA00023015"/>
    </source>
</evidence>
<dbReference type="PANTHER" id="PTHR48111:SF2">
    <property type="entry name" value="RESPONSE REGULATOR SAER"/>
    <property type="match status" value="1"/>
</dbReference>
<dbReference type="SUPFAM" id="SSF46894">
    <property type="entry name" value="C-terminal effector domain of the bipartite response regulators"/>
    <property type="match status" value="1"/>
</dbReference>
<feature type="DNA-binding region" description="OmpR/PhoB-type" evidence="7">
    <location>
        <begin position="123"/>
        <end position="220"/>
    </location>
</feature>
<keyword evidence="4 7" id="KW-0238">DNA-binding</keyword>
<protein>
    <submittedName>
        <fullName evidence="10">Response regulator transcription factor</fullName>
    </submittedName>
</protein>
<keyword evidence="1 6" id="KW-0597">Phosphoprotein</keyword>
<feature type="modified residue" description="4-aspartylphosphate" evidence="6">
    <location>
        <position position="51"/>
    </location>
</feature>
<dbReference type="PROSITE" id="PS51755">
    <property type="entry name" value="OMPR_PHOB"/>
    <property type="match status" value="1"/>
</dbReference>
<evidence type="ECO:0000256" key="1">
    <source>
        <dbReference type="ARBA" id="ARBA00022553"/>
    </source>
</evidence>
<dbReference type="InterPro" id="IPR001867">
    <property type="entry name" value="OmpR/PhoB-type_DNA-bd"/>
</dbReference>
<dbReference type="Pfam" id="PF00486">
    <property type="entry name" value="Trans_reg_C"/>
    <property type="match status" value="1"/>
</dbReference>
<dbReference type="GO" id="GO:0032993">
    <property type="term" value="C:protein-DNA complex"/>
    <property type="evidence" value="ECO:0007669"/>
    <property type="project" value="TreeGrafter"/>
</dbReference>
<dbReference type="PROSITE" id="PS50110">
    <property type="entry name" value="RESPONSE_REGULATORY"/>
    <property type="match status" value="1"/>
</dbReference>
<dbReference type="GO" id="GO:0005829">
    <property type="term" value="C:cytosol"/>
    <property type="evidence" value="ECO:0007669"/>
    <property type="project" value="TreeGrafter"/>
</dbReference>
<evidence type="ECO:0000256" key="6">
    <source>
        <dbReference type="PROSITE-ProRule" id="PRU00169"/>
    </source>
</evidence>
<keyword evidence="5" id="KW-0804">Transcription</keyword>
<evidence type="ECO:0000256" key="4">
    <source>
        <dbReference type="ARBA" id="ARBA00023125"/>
    </source>
</evidence>
<proteinExistence type="predicted"/>
<dbReference type="Gene3D" id="3.40.50.2300">
    <property type="match status" value="1"/>
</dbReference>
<dbReference type="SUPFAM" id="SSF52172">
    <property type="entry name" value="CheY-like"/>
    <property type="match status" value="1"/>
</dbReference>
<dbReference type="RefSeq" id="WP_175369835.1">
    <property type="nucleotide sequence ID" value="NZ_JABWCS010000179.1"/>
</dbReference>
<feature type="domain" description="OmpR/PhoB-type" evidence="9">
    <location>
        <begin position="123"/>
        <end position="220"/>
    </location>
</feature>
<sequence>MARILAVDDEAGILILIRNILIKDGHSVTTLTEPEQITALNPGFFDLILLDVMMPGIDGFSLCERIRGIVDCPILFLTAKTLEDDIMYGLGLGADDYILKPFGTGELRARVNAHLRREQRERRSMLSIDEVHFNLLGKEMHVQEDKVPLTKSEYKICEFLARNRGQVFSKERIYESVFGFDGESDSAAVAEHVKNIRAKLSRYELSPIETLWGIGYKWRT</sequence>